<evidence type="ECO:0000256" key="1">
    <source>
        <dbReference type="SAM" id="MobiDB-lite"/>
    </source>
</evidence>
<sequence>MAEQQSPQPQQPPRTRTIGSFSRPSVENVQSPIRHPTIPNNNYEIKPETITMFANAVQFHGLVNENAQAHIKAFYKIMDGTKDNGVPQ</sequence>
<reference evidence="2 3" key="1">
    <citation type="submission" date="2024-04" db="EMBL/GenBank/DDBJ databases">
        <authorList>
            <person name="Fracassetti M."/>
        </authorList>
    </citation>
    <scope>NUCLEOTIDE SEQUENCE [LARGE SCALE GENOMIC DNA]</scope>
</reference>
<dbReference type="EMBL" id="OZ034815">
    <property type="protein sequence ID" value="CAL1371831.1"/>
    <property type="molecule type" value="Genomic_DNA"/>
</dbReference>
<evidence type="ECO:0008006" key="4">
    <source>
        <dbReference type="Google" id="ProtNLM"/>
    </source>
</evidence>
<gene>
    <name evidence="2" type="ORF">LTRI10_LOCUS13873</name>
</gene>
<evidence type="ECO:0000313" key="3">
    <source>
        <dbReference type="Proteomes" id="UP001497516"/>
    </source>
</evidence>
<organism evidence="2 3">
    <name type="scientific">Linum trigynum</name>
    <dbReference type="NCBI Taxonomy" id="586398"/>
    <lineage>
        <taxon>Eukaryota</taxon>
        <taxon>Viridiplantae</taxon>
        <taxon>Streptophyta</taxon>
        <taxon>Embryophyta</taxon>
        <taxon>Tracheophyta</taxon>
        <taxon>Spermatophyta</taxon>
        <taxon>Magnoliopsida</taxon>
        <taxon>eudicotyledons</taxon>
        <taxon>Gunneridae</taxon>
        <taxon>Pentapetalae</taxon>
        <taxon>rosids</taxon>
        <taxon>fabids</taxon>
        <taxon>Malpighiales</taxon>
        <taxon>Linaceae</taxon>
        <taxon>Linum</taxon>
    </lineage>
</organism>
<accession>A0AAV2DDN7</accession>
<feature type="region of interest" description="Disordered" evidence="1">
    <location>
        <begin position="1"/>
        <end position="41"/>
    </location>
</feature>
<feature type="compositionally biased region" description="Polar residues" evidence="1">
    <location>
        <begin position="17"/>
        <end position="31"/>
    </location>
</feature>
<evidence type="ECO:0000313" key="2">
    <source>
        <dbReference type="EMBL" id="CAL1371831.1"/>
    </source>
</evidence>
<dbReference type="AlphaFoldDB" id="A0AAV2DDN7"/>
<keyword evidence="3" id="KW-1185">Reference proteome</keyword>
<name>A0AAV2DDN7_9ROSI</name>
<protein>
    <recommendedName>
        <fullName evidence="4">Reverse transcriptase domain-containing protein</fullName>
    </recommendedName>
</protein>
<dbReference type="Proteomes" id="UP001497516">
    <property type="component" value="Chromosome 2"/>
</dbReference>
<proteinExistence type="predicted"/>